<protein>
    <submittedName>
        <fullName evidence="3">Uncharacterized protein</fullName>
    </submittedName>
</protein>
<evidence type="ECO:0000313" key="4">
    <source>
        <dbReference type="Proteomes" id="UP001203852"/>
    </source>
</evidence>
<evidence type="ECO:0000313" key="3">
    <source>
        <dbReference type="EMBL" id="KAI1608465.1"/>
    </source>
</evidence>
<accession>A0AAN6DPP6</accession>
<dbReference type="AlphaFoldDB" id="A0AAN6DPP6"/>
<name>A0AAN6DPP6_9EURO</name>
<dbReference type="EMBL" id="MU404363">
    <property type="protein sequence ID" value="KAI1608465.1"/>
    <property type="molecule type" value="Genomic_DNA"/>
</dbReference>
<feature type="chain" id="PRO_5042917680" evidence="2">
    <location>
        <begin position="24"/>
        <end position="325"/>
    </location>
</feature>
<keyword evidence="1" id="KW-0812">Transmembrane</keyword>
<sequence>MYGFRKFSWILVSTNIWFSTSFTYNNEPYCNTKDAECFFASCDERIRIDIISNRWAIILLPPVKLETNVFAIADCRSAIMSTINLKPVNAIGFGLKAIDIAKEDKETPLPWLYIRSAAMSQGDIQARITNMGECGHPKIASNSDSVFCISSSVGNSGAVAITLVQFLEDCTELEFVREIGAIHAAQPTYEDDDINGMINCDTLASVKEDDSLVIALHGASNHTPWPHLNGEPEPDSPVDIPFLCTIRTGWTVEKPHLAFETNLAICVFLASFLATMAWLRHWRRGATARIRSPDVHQVCLPKEGRATERTYRPLPTMEHTVEYDV</sequence>
<feature type="transmembrane region" description="Helical" evidence="1">
    <location>
        <begin position="261"/>
        <end position="279"/>
    </location>
</feature>
<keyword evidence="1" id="KW-0472">Membrane</keyword>
<dbReference type="Proteomes" id="UP001203852">
    <property type="component" value="Unassembled WGS sequence"/>
</dbReference>
<keyword evidence="4" id="KW-1185">Reference proteome</keyword>
<feature type="signal peptide" evidence="2">
    <location>
        <begin position="1"/>
        <end position="23"/>
    </location>
</feature>
<gene>
    <name evidence="3" type="ORF">EDD36DRAFT_478748</name>
</gene>
<evidence type="ECO:0000256" key="2">
    <source>
        <dbReference type="SAM" id="SignalP"/>
    </source>
</evidence>
<reference evidence="3" key="1">
    <citation type="journal article" date="2022" name="bioRxiv">
        <title>Deciphering the potential niche of two novel black yeast fungi from a biological soil crust based on their genomes, phenotypes, and melanin regulation.</title>
        <authorList>
            <consortium name="DOE Joint Genome Institute"/>
            <person name="Carr E.C."/>
            <person name="Barton Q."/>
            <person name="Grambo S."/>
            <person name="Sullivan M."/>
            <person name="Renfro C.M."/>
            <person name="Kuo A."/>
            <person name="Pangilinan J."/>
            <person name="Lipzen A."/>
            <person name="Keymanesh K."/>
            <person name="Savage E."/>
            <person name="Barry K."/>
            <person name="Grigoriev I.V."/>
            <person name="Riekhof W.R."/>
            <person name="Harris S.S."/>
        </authorList>
    </citation>
    <scope>NUCLEOTIDE SEQUENCE</scope>
    <source>
        <strain evidence="3">JF 03-4F</strain>
    </source>
</reference>
<keyword evidence="2" id="KW-0732">Signal</keyword>
<keyword evidence="1" id="KW-1133">Transmembrane helix</keyword>
<comment type="caution">
    <text evidence="3">The sequence shown here is derived from an EMBL/GenBank/DDBJ whole genome shotgun (WGS) entry which is preliminary data.</text>
</comment>
<evidence type="ECO:0000256" key="1">
    <source>
        <dbReference type="SAM" id="Phobius"/>
    </source>
</evidence>
<proteinExistence type="predicted"/>
<organism evidence="3 4">
    <name type="scientific">Exophiala viscosa</name>
    <dbReference type="NCBI Taxonomy" id="2486360"/>
    <lineage>
        <taxon>Eukaryota</taxon>
        <taxon>Fungi</taxon>
        <taxon>Dikarya</taxon>
        <taxon>Ascomycota</taxon>
        <taxon>Pezizomycotina</taxon>
        <taxon>Eurotiomycetes</taxon>
        <taxon>Chaetothyriomycetidae</taxon>
        <taxon>Chaetothyriales</taxon>
        <taxon>Herpotrichiellaceae</taxon>
        <taxon>Exophiala</taxon>
    </lineage>
</organism>